<accession>A0A1M6GR91</accession>
<dbReference type="EMBL" id="FQZP01000026">
    <property type="protein sequence ID" value="SHJ12453.1"/>
    <property type="molecule type" value="Genomic_DNA"/>
</dbReference>
<feature type="transmembrane region" description="Helical" evidence="2">
    <location>
        <begin position="18"/>
        <end position="38"/>
    </location>
</feature>
<dbReference type="PANTHER" id="PTHR33392">
    <property type="entry name" value="POLYISOPRENYL-TEICHOIC ACID--PEPTIDOGLYCAN TEICHOIC ACID TRANSFERASE TAGU"/>
    <property type="match status" value="1"/>
</dbReference>
<dbReference type="AlphaFoldDB" id="A0A1M6GR91"/>
<dbReference type="RefSeq" id="WP_149678799.1">
    <property type="nucleotide sequence ID" value="NZ_DAONMB010000087.1"/>
</dbReference>
<keyword evidence="2" id="KW-0812">Transmembrane</keyword>
<evidence type="ECO:0000256" key="1">
    <source>
        <dbReference type="ARBA" id="ARBA00006068"/>
    </source>
</evidence>
<keyword evidence="5" id="KW-1185">Reference proteome</keyword>
<feature type="domain" description="Cell envelope-related transcriptional attenuator" evidence="3">
    <location>
        <begin position="105"/>
        <end position="287"/>
    </location>
</feature>
<dbReference type="OrthoDB" id="305468at2"/>
<dbReference type="InterPro" id="IPR050922">
    <property type="entry name" value="LytR/CpsA/Psr_CW_biosynth"/>
</dbReference>
<protein>
    <submittedName>
        <fullName evidence="4">Transcriptional attenuator, LytR family</fullName>
    </submittedName>
</protein>
<dbReference type="InterPro" id="IPR004474">
    <property type="entry name" value="LytR_CpsA_psr"/>
</dbReference>
<proteinExistence type="inferred from homology"/>
<dbReference type="NCBIfam" id="TIGR00350">
    <property type="entry name" value="lytR_cpsA_psr"/>
    <property type="match status" value="1"/>
</dbReference>
<reference evidence="4 5" key="1">
    <citation type="submission" date="2016-11" db="EMBL/GenBank/DDBJ databases">
        <authorList>
            <person name="Varghese N."/>
            <person name="Submissions S."/>
        </authorList>
    </citation>
    <scope>NUCLEOTIDE SEQUENCE [LARGE SCALE GENOMIC DNA]</scope>
    <source>
        <strain evidence="4 5">DSM 19027</strain>
    </source>
</reference>
<evidence type="ECO:0000259" key="3">
    <source>
        <dbReference type="Pfam" id="PF03816"/>
    </source>
</evidence>
<dbReference type="PANTHER" id="PTHR33392:SF6">
    <property type="entry name" value="POLYISOPRENYL-TEICHOIC ACID--PEPTIDOGLYCAN TEICHOIC ACID TRANSFERASE TAGU"/>
    <property type="match status" value="1"/>
</dbReference>
<dbReference type="Proteomes" id="UP000324781">
    <property type="component" value="Unassembled WGS sequence"/>
</dbReference>
<gene>
    <name evidence="4" type="ORF">SAMN05444373_10263</name>
</gene>
<keyword evidence="2" id="KW-0472">Membrane</keyword>
<dbReference type="Pfam" id="PF03816">
    <property type="entry name" value="LytR_cpsA_psr"/>
    <property type="match status" value="1"/>
</dbReference>
<keyword evidence="2" id="KW-1133">Transmembrane helix</keyword>
<evidence type="ECO:0000313" key="4">
    <source>
        <dbReference type="EMBL" id="SHJ12453.1"/>
    </source>
</evidence>
<name>A0A1M6GR91_9FIRM</name>
<evidence type="ECO:0000313" key="5">
    <source>
        <dbReference type="Proteomes" id="UP000324781"/>
    </source>
</evidence>
<comment type="similarity">
    <text evidence="1">Belongs to the LytR/CpsA/Psr (LCP) family.</text>
</comment>
<sequence>MAAKKAAAKKKRSILQKILIVEIILFILAGLAALYVLVLHKTPAGEFIGRFLSPEEGSKSIKERRVATNKPFALTKNQKYYKSLANPESINVLIIGADAEGANYDTLMVASIDEEANTVKLINFPRDIYIDYSDEVLAKLKKAFPKYTSAKGIFKINAAHTIGRMIKYKEGAGRFQNAEFEFTCDLIEEVFGIYIDDFIYMKPSSFARIVDYFGGVDIEVPYRMKYTDPVQNFSVDLKKGFQHLDGKQAEGFVRFRQGYDENGKFRGIGDLERKQNQINFVKAFLKQHMTLGNIGKIIQIAGDLDEYVTTSIDRAQETAEYGKVAEKLYKNKFTIESEEIECEDVTIQKVYYLKLKTAGK</sequence>
<evidence type="ECO:0000256" key="2">
    <source>
        <dbReference type="SAM" id="Phobius"/>
    </source>
</evidence>
<dbReference type="Gene3D" id="3.40.630.190">
    <property type="entry name" value="LCP protein"/>
    <property type="match status" value="1"/>
</dbReference>
<organism evidence="4 5">
    <name type="scientific">Thermoclostridium caenicola</name>
    <dbReference type="NCBI Taxonomy" id="659425"/>
    <lineage>
        <taxon>Bacteria</taxon>
        <taxon>Bacillati</taxon>
        <taxon>Bacillota</taxon>
        <taxon>Clostridia</taxon>
        <taxon>Eubacteriales</taxon>
        <taxon>Oscillospiraceae</taxon>
        <taxon>Thermoclostridium</taxon>
    </lineage>
</organism>